<dbReference type="EMBL" id="BSUN01000001">
    <property type="protein sequence ID" value="GMA34979.1"/>
    <property type="molecule type" value="Genomic_DNA"/>
</dbReference>
<organism evidence="4 5">
    <name type="scientific">Demequina litorisediminis</name>
    <dbReference type="NCBI Taxonomy" id="1849022"/>
    <lineage>
        <taxon>Bacteria</taxon>
        <taxon>Bacillati</taxon>
        <taxon>Actinomycetota</taxon>
        <taxon>Actinomycetes</taxon>
        <taxon>Micrococcales</taxon>
        <taxon>Demequinaceae</taxon>
        <taxon>Demequina</taxon>
    </lineage>
</organism>
<feature type="region of interest" description="Disordered" evidence="1">
    <location>
        <begin position="337"/>
        <end position="360"/>
    </location>
</feature>
<dbReference type="InterPro" id="IPR023459">
    <property type="entry name" value="Tscrpt_elong_fac_GreA/B_fam"/>
</dbReference>
<feature type="region of interest" description="Disordered" evidence="1">
    <location>
        <begin position="1"/>
        <end position="20"/>
    </location>
</feature>
<dbReference type="Pfam" id="PF14155">
    <property type="entry name" value="DUF4307"/>
    <property type="match status" value="1"/>
</dbReference>
<feature type="transmembrane region" description="Helical" evidence="2">
    <location>
        <begin position="29"/>
        <end position="48"/>
    </location>
</feature>
<gene>
    <name evidence="4" type="ORF">GCM10025876_11830</name>
</gene>
<evidence type="ECO:0000256" key="1">
    <source>
        <dbReference type="SAM" id="MobiDB-lite"/>
    </source>
</evidence>
<protein>
    <recommendedName>
        <fullName evidence="3">Transcription elongation factor GreA/GreB N-terminal domain-containing protein</fullName>
    </recommendedName>
</protein>
<keyword evidence="5" id="KW-1185">Reference proteome</keyword>
<dbReference type="Pfam" id="PF03449">
    <property type="entry name" value="GreA_GreB_N"/>
    <property type="match status" value="1"/>
</dbReference>
<comment type="caution">
    <text evidence="4">The sequence shown here is derived from an EMBL/GenBank/DDBJ whole genome shotgun (WGS) entry which is preliminary data.</text>
</comment>
<evidence type="ECO:0000259" key="3">
    <source>
        <dbReference type="Pfam" id="PF03449"/>
    </source>
</evidence>
<keyword evidence="2" id="KW-1133">Transmembrane helix</keyword>
<accession>A0ABQ6IE48</accession>
<feature type="domain" description="Transcription elongation factor GreA/GreB N-terminal" evidence="3">
    <location>
        <begin position="171"/>
        <end position="230"/>
    </location>
</feature>
<dbReference type="Proteomes" id="UP001157125">
    <property type="component" value="Unassembled WGS sequence"/>
</dbReference>
<dbReference type="Gene3D" id="1.10.287.180">
    <property type="entry name" value="Transcription elongation factor, GreA/GreB, N-terminal domain"/>
    <property type="match status" value="1"/>
</dbReference>
<dbReference type="InterPro" id="IPR025443">
    <property type="entry name" value="DUF4307"/>
</dbReference>
<keyword evidence="2" id="KW-0472">Membrane</keyword>
<name>A0ABQ6IE48_9MICO</name>
<dbReference type="InterPro" id="IPR022691">
    <property type="entry name" value="Tscrpt_elong_fac_GreA/B_N"/>
</dbReference>
<proteinExistence type="predicted"/>
<sequence>MMTEPQHTPSADETEDIASSRPRLSRKGWALAILGVCAMTAIAAWFGLSQADQPVRWQDVGFSIDSPTEAEVTFDVHLYSDQAAVCHVRALSVSYAEVGVAEVTVDPADGTSQRITLPISTVEEATSAQVNYCDVESLGLTGLSPFGSLLVTCPVTLTTMEELVSETTGTWLTQEAYDRLQAEYDHLTGEGRAAIAKEIDERRQEGDLKENGGYHAAREEQAKQEARIQQPAPPAADRHRRRGQRLRRDRVRHRGGCRGHGPRDAFPGGFARGRGRHRHRRVFGSVAARLGVAGQEGGRRDLVLRPQRQSDSRQGDLGGALQRLTVTAPFTARLPLAGGPCHVQPRSSTTPTSPWPVWGNMSNRRISRAV</sequence>
<feature type="compositionally biased region" description="Basic and acidic residues" evidence="1">
    <location>
        <begin position="203"/>
        <end position="226"/>
    </location>
</feature>
<reference evidence="5" key="1">
    <citation type="journal article" date="2019" name="Int. J. Syst. Evol. Microbiol.">
        <title>The Global Catalogue of Microorganisms (GCM) 10K type strain sequencing project: providing services to taxonomists for standard genome sequencing and annotation.</title>
        <authorList>
            <consortium name="The Broad Institute Genomics Platform"/>
            <consortium name="The Broad Institute Genome Sequencing Center for Infectious Disease"/>
            <person name="Wu L."/>
            <person name="Ma J."/>
        </authorList>
    </citation>
    <scope>NUCLEOTIDE SEQUENCE [LARGE SCALE GENOMIC DNA]</scope>
    <source>
        <strain evidence="5">NBRC 112299</strain>
    </source>
</reference>
<dbReference type="InterPro" id="IPR036805">
    <property type="entry name" value="Tscrpt_elong_fac_GreA/B_N_sf"/>
</dbReference>
<dbReference type="PANTHER" id="PTHR30437">
    <property type="entry name" value="TRANSCRIPTION ELONGATION FACTOR GREA"/>
    <property type="match status" value="1"/>
</dbReference>
<feature type="compositionally biased region" description="Polar residues" evidence="1">
    <location>
        <begin position="1"/>
        <end position="11"/>
    </location>
</feature>
<evidence type="ECO:0000313" key="4">
    <source>
        <dbReference type="EMBL" id="GMA34979.1"/>
    </source>
</evidence>
<feature type="compositionally biased region" description="Basic residues" evidence="1">
    <location>
        <begin position="238"/>
        <end position="257"/>
    </location>
</feature>
<evidence type="ECO:0000313" key="5">
    <source>
        <dbReference type="Proteomes" id="UP001157125"/>
    </source>
</evidence>
<dbReference type="SUPFAM" id="SSF46557">
    <property type="entry name" value="GreA transcript cleavage protein, N-terminal domain"/>
    <property type="match status" value="1"/>
</dbReference>
<dbReference type="PANTHER" id="PTHR30437:SF4">
    <property type="entry name" value="TRANSCRIPTION ELONGATION FACTOR GREA"/>
    <property type="match status" value="1"/>
</dbReference>
<feature type="region of interest" description="Disordered" evidence="1">
    <location>
        <begin position="203"/>
        <end position="273"/>
    </location>
</feature>
<keyword evidence="2" id="KW-0812">Transmembrane</keyword>
<evidence type="ECO:0000256" key="2">
    <source>
        <dbReference type="SAM" id="Phobius"/>
    </source>
</evidence>